<proteinExistence type="predicted"/>
<dbReference type="EMBL" id="BKCJ011349715">
    <property type="protein sequence ID" value="GFD24083.1"/>
    <property type="molecule type" value="Genomic_DNA"/>
</dbReference>
<evidence type="ECO:0000256" key="1">
    <source>
        <dbReference type="SAM" id="Phobius"/>
    </source>
</evidence>
<name>A0A699UPU0_TANCI</name>
<gene>
    <name evidence="2" type="ORF">Tci_896052</name>
</gene>
<reference evidence="2" key="1">
    <citation type="journal article" date="2019" name="Sci. Rep.">
        <title>Draft genome of Tanacetum cinerariifolium, the natural source of mosquito coil.</title>
        <authorList>
            <person name="Yamashiro T."/>
            <person name="Shiraishi A."/>
            <person name="Satake H."/>
            <person name="Nakayama K."/>
        </authorList>
    </citation>
    <scope>NUCLEOTIDE SEQUENCE</scope>
</reference>
<organism evidence="2">
    <name type="scientific">Tanacetum cinerariifolium</name>
    <name type="common">Dalmatian daisy</name>
    <name type="synonym">Chrysanthemum cinerariifolium</name>
    <dbReference type="NCBI Taxonomy" id="118510"/>
    <lineage>
        <taxon>Eukaryota</taxon>
        <taxon>Viridiplantae</taxon>
        <taxon>Streptophyta</taxon>
        <taxon>Embryophyta</taxon>
        <taxon>Tracheophyta</taxon>
        <taxon>Spermatophyta</taxon>
        <taxon>Magnoliopsida</taxon>
        <taxon>eudicotyledons</taxon>
        <taxon>Gunneridae</taxon>
        <taxon>Pentapetalae</taxon>
        <taxon>asterids</taxon>
        <taxon>campanulids</taxon>
        <taxon>Asterales</taxon>
        <taxon>Asteraceae</taxon>
        <taxon>Asteroideae</taxon>
        <taxon>Anthemideae</taxon>
        <taxon>Anthemidinae</taxon>
        <taxon>Tanacetum</taxon>
    </lineage>
</organism>
<evidence type="ECO:0000313" key="2">
    <source>
        <dbReference type="EMBL" id="GFD24083.1"/>
    </source>
</evidence>
<feature type="transmembrane region" description="Helical" evidence="1">
    <location>
        <begin position="138"/>
        <end position="164"/>
    </location>
</feature>
<keyword evidence="1" id="KW-0472">Membrane</keyword>
<sequence length="170" mass="18719">TNPQSTIISSITTTKTKILETVSSDSESIVADVAKTNSTHVVNELSPTQDFLNNNGGTIPSTEILVHDDVIRDDDNTTSNRDMVMQITSETITDAGEKRYRKRGRKRIIDSLTMEAVNKHVGIPIDEAAKSLGGKSSYLFTVVCRLSFAYFFTIVAFFGHVFLFQSAGLH</sequence>
<feature type="non-terminal residue" evidence="2">
    <location>
        <position position="1"/>
    </location>
</feature>
<dbReference type="AlphaFoldDB" id="A0A699UPU0"/>
<comment type="caution">
    <text evidence="2">The sequence shown here is derived from an EMBL/GenBank/DDBJ whole genome shotgun (WGS) entry which is preliminary data.</text>
</comment>
<keyword evidence="1" id="KW-0812">Transmembrane</keyword>
<protein>
    <submittedName>
        <fullName evidence="2">Uncharacterized protein</fullName>
    </submittedName>
</protein>
<accession>A0A699UPU0</accession>
<keyword evidence="1" id="KW-1133">Transmembrane helix</keyword>